<dbReference type="CDD" id="cd00371">
    <property type="entry name" value="HMA"/>
    <property type="match status" value="1"/>
</dbReference>
<proteinExistence type="predicted"/>
<dbReference type="PROSITE" id="PS01047">
    <property type="entry name" value="HMA_1"/>
    <property type="match status" value="1"/>
</dbReference>
<evidence type="ECO:0000256" key="1">
    <source>
        <dbReference type="ARBA" id="ARBA00022723"/>
    </source>
</evidence>
<reference evidence="3 4" key="1">
    <citation type="submission" date="2020-07" db="EMBL/GenBank/DDBJ databases">
        <title>Novel species isolated from subtropical streams in China.</title>
        <authorList>
            <person name="Lu H."/>
        </authorList>
    </citation>
    <scope>NUCLEOTIDE SEQUENCE [LARGE SCALE GENOMIC DNA]</scope>
    <source>
        <strain evidence="3 4">LX47W</strain>
    </source>
</reference>
<accession>A0A7W2F6Z8</accession>
<dbReference type="FunFam" id="3.30.70.100:FF:000005">
    <property type="entry name" value="Copper-exporting P-type ATPase A"/>
    <property type="match status" value="1"/>
</dbReference>
<comment type="caution">
    <text evidence="3">The sequence shown here is derived from an EMBL/GenBank/DDBJ whole genome shotgun (WGS) entry which is preliminary data.</text>
</comment>
<dbReference type="Pfam" id="PF00403">
    <property type="entry name" value="HMA"/>
    <property type="match status" value="1"/>
</dbReference>
<sequence>METVALEIEGMTCGGCAASIEKMLYGVAGVQTAAVTLNGGRAEVTFDPRQTSADALTAVVTDAGYGAHLAGSSTAGQRPVAEPAGGA</sequence>
<dbReference type="InterPro" id="IPR017969">
    <property type="entry name" value="Heavy-metal-associated_CS"/>
</dbReference>
<dbReference type="PANTHER" id="PTHR46594">
    <property type="entry name" value="P-TYPE CATION-TRANSPORTING ATPASE"/>
    <property type="match status" value="1"/>
</dbReference>
<dbReference type="Proteomes" id="UP000573499">
    <property type="component" value="Unassembled WGS sequence"/>
</dbReference>
<dbReference type="GO" id="GO:0046872">
    <property type="term" value="F:metal ion binding"/>
    <property type="evidence" value="ECO:0007669"/>
    <property type="project" value="UniProtKB-KW"/>
</dbReference>
<organism evidence="3 4">
    <name type="scientific">Rugamonas apoptosis</name>
    <dbReference type="NCBI Taxonomy" id="2758570"/>
    <lineage>
        <taxon>Bacteria</taxon>
        <taxon>Pseudomonadati</taxon>
        <taxon>Pseudomonadota</taxon>
        <taxon>Betaproteobacteria</taxon>
        <taxon>Burkholderiales</taxon>
        <taxon>Oxalobacteraceae</taxon>
        <taxon>Telluria group</taxon>
        <taxon>Rugamonas</taxon>
    </lineage>
</organism>
<keyword evidence="4" id="KW-1185">Reference proteome</keyword>
<feature type="domain" description="HMA" evidence="2">
    <location>
        <begin position="2"/>
        <end position="68"/>
    </location>
</feature>
<dbReference type="InterPro" id="IPR006121">
    <property type="entry name" value="HMA_dom"/>
</dbReference>
<evidence type="ECO:0000313" key="3">
    <source>
        <dbReference type="EMBL" id="MBA5686229.1"/>
    </source>
</evidence>
<dbReference type="EMBL" id="JACEZU010000002">
    <property type="protein sequence ID" value="MBA5686229.1"/>
    <property type="molecule type" value="Genomic_DNA"/>
</dbReference>
<dbReference type="SUPFAM" id="SSF55008">
    <property type="entry name" value="HMA, heavy metal-associated domain"/>
    <property type="match status" value="1"/>
</dbReference>
<evidence type="ECO:0000313" key="4">
    <source>
        <dbReference type="Proteomes" id="UP000573499"/>
    </source>
</evidence>
<evidence type="ECO:0000259" key="2">
    <source>
        <dbReference type="PROSITE" id="PS50846"/>
    </source>
</evidence>
<name>A0A7W2F6Z8_9BURK</name>
<dbReference type="PANTHER" id="PTHR46594:SF4">
    <property type="entry name" value="P-TYPE CATION-TRANSPORTING ATPASE"/>
    <property type="match status" value="1"/>
</dbReference>
<dbReference type="PROSITE" id="PS50846">
    <property type="entry name" value="HMA_2"/>
    <property type="match status" value="1"/>
</dbReference>
<dbReference type="PRINTS" id="PR00942">
    <property type="entry name" value="CUATPASEI"/>
</dbReference>
<protein>
    <submittedName>
        <fullName evidence="3">Heavy-metal-associated domain-containing protein</fullName>
    </submittedName>
</protein>
<gene>
    <name evidence="3" type="ORF">H3H39_04080</name>
</gene>
<dbReference type="AlphaFoldDB" id="A0A7W2F6Z8"/>
<dbReference type="InterPro" id="IPR036163">
    <property type="entry name" value="HMA_dom_sf"/>
</dbReference>
<dbReference type="Gene3D" id="3.30.70.100">
    <property type="match status" value="1"/>
</dbReference>
<keyword evidence="1" id="KW-0479">Metal-binding</keyword>